<evidence type="ECO:0000313" key="3">
    <source>
        <dbReference type="EMBL" id="CAG5101501.1"/>
    </source>
</evidence>
<proteinExistence type="predicted"/>
<protein>
    <submittedName>
        <fullName evidence="3">Oidioi.mRNA.OKI2018_I69.YSR.g17151.t1.cds</fullName>
    </submittedName>
</protein>
<sequence>MVFAYACVNLTNGNLAWLFKESIRLGNLEKHLLNAKDVSYLLPTRLIDLGDCSYVRMARDKTTNFALVRSFHSVTKNYLLMHVGQNARPCELLFSMLDSDETNMTTLQAMLKELHVAFALVGRDSWTKFHAMLIQIEGSRTRPSAAWKILTENTVVYESWTSVGAKYMGLTSHLCKELDALAQLKVGSPFDSWLQKKLFQATWTMGRVGISLSTRSLAPCSTARIIQDVALLSQITGDQDMASTLACDLGKFQADSLGKLTCFTFPTLVNPTAKQRGNLEQAGRPLPGSPSSGQNEIRSSSSPHAERQPNKGAWEIVADFGVVTRDEAYDSFTSTIRLKMTDEQKETAANKVKEANKKRKQHKKSIFLAYHSVLFSE</sequence>
<keyword evidence="1" id="KW-0175">Coiled coil</keyword>
<feature type="coiled-coil region" evidence="1">
    <location>
        <begin position="338"/>
        <end position="365"/>
    </location>
</feature>
<dbReference type="EMBL" id="OU015570">
    <property type="protein sequence ID" value="CAG5101501.1"/>
    <property type="molecule type" value="Genomic_DNA"/>
</dbReference>
<gene>
    <name evidence="3" type="ORF">OKIOD_LOCUS8709</name>
</gene>
<accession>A0ABN7SIB6</accession>
<name>A0ABN7SIB6_OIKDI</name>
<organism evidence="3 4">
    <name type="scientific">Oikopleura dioica</name>
    <name type="common">Tunicate</name>
    <dbReference type="NCBI Taxonomy" id="34765"/>
    <lineage>
        <taxon>Eukaryota</taxon>
        <taxon>Metazoa</taxon>
        <taxon>Chordata</taxon>
        <taxon>Tunicata</taxon>
        <taxon>Appendicularia</taxon>
        <taxon>Copelata</taxon>
        <taxon>Oikopleuridae</taxon>
        <taxon>Oikopleura</taxon>
    </lineage>
</organism>
<evidence type="ECO:0000313" key="4">
    <source>
        <dbReference type="Proteomes" id="UP001158576"/>
    </source>
</evidence>
<reference evidence="3 4" key="1">
    <citation type="submission" date="2021-04" db="EMBL/GenBank/DDBJ databases">
        <authorList>
            <person name="Bliznina A."/>
        </authorList>
    </citation>
    <scope>NUCLEOTIDE SEQUENCE [LARGE SCALE GENOMIC DNA]</scope>
</reference>
<feature type="region of interest" description="Disordered" evidence="2">
    <location>
        <begin position="274"/>
        <end position="311"/>
    </location>
</feature>
<evidence type="ECO:0000256" key="1">
    <source>
        <dbReference type="SAM" id="Coils"/>
    </source>
</evidence>
<evidence type="ECO:0000256" key="2">
    <source>
        <dbReference type="SAM" id="MobiDB-lite"/>
    </source>
</evidence>
<dbReference type="Proteomes" id="UP001158576">
    <property type="component" value="Chromosome YSR"/>
</dbReference>
<feature type="compositionally biased region" description="Polar residues" evidence="2">
    <location>
        <begin position="289"/>
        <end position="303"/>
    </location>
</feature>
<keyword evidence="4" id="KW-1185">Reference proteome</keyword>